<evidence type="ECO:0008006" key="3">
    <source>
        <dbReference type="Google" id="ProtNLM"/>
    </source>
</evidence>
<dbReference type="Proteomes" id="UP001157946">
    <property type="component" value="Unassembled WGS sequence"/>
</dbReference>
<reference evidence="1" key="1">
    <citation type="submission" date="2017-05" db="EMBL/GenBank/DDBJ databases">
        <authorList>
            <person name="Varghese N."/>
            <person name="Submissions S."/>
        </authorList>
    </citation>
    <scope>NUCLEOTIDE SEQUENCE</scope>
    <source>
        <strain evidence="1">DSM 45262</strain>
    </source>
</reference>
<accession>A0AA45WQA4</accession>
<keyword evidence="2" id="KW-1185">Reference proteome</keyword>
<dbReference type="EMBL" id="FXTU01000005">
    <property type="protein sequence ID" value="SMP25087.1"/>
    <property type="molecule type" value="Genomic_DNA"/>
</dbReference>
<evidence type="ECO:0000313" key="1">
    <source>
        <dbReference type="EMBL" id="SMP25087.1"/>
    </source>
</evidence>
<comment type="caution">
    <text evidence="1">The sequence shown here is derived from an EMBL/GenBank/DDBJ whole genome shotgun (WGS) entry which is preliminary data.</text>
</comment>
<dbReference type="AlphaFoldDB" id="A0AA45WQA4"/>
<gene>
    <name evidence="1" type="ORF">SAMN06265361_10515</name>
</gene>
<evidence type="ECO:0000313" key="2">
    <source>
        <dbReference type="Proteomes" id="UP001157946"/>
    </source>
</evidence>
<proteinExistence type="predicted"/>
<sequence length="107" mass="11940">MSFIDFDSFIQESEQKSIQIKVGGKNYAIPAAPRADLMLKVISLEQRKGKGAELSMQETVDMLEGIFSSETLVEISKKLSFDQLTQLLRLVIEEQSKSMTEQGPVGK</sequence>
<dbReference type="RefSeq" id="WP_284724437.1">
    <property type="nucleotide sequence ID" value="NZ_FXTU01000005.1"/>
</dbReference>
<name>A0AA45WQA4_9BACL</name>
<protein>
    <recommendedName>
        <fullName evidence="3">Phage tail assembly protein</fullName>
    </recommendedName>
</protein>
<organism evidence="1 2">
    <name type="scientific">Laceyella tengchongensis</name>
    <dbReference type="NCBI Taxonomy" id="574699"/>
    <lineage>
        <taxon>Bacteria</taxon>
        <taxon>Bacillati</taxon>
        <taxon>Bacillota</taxon>
        <taxon>Bacilli</taxon>
        <taxon>Bacillales</taxon>
        <taxon>Thermoactinomycetaceae</taxon>
        <taxon>Laceyella</taxon>
    </lineage>
</organism>